<dbReference type="PRINTS" id="PR00081">
    <property type="entry name" value="GDHRDH"/>
</dbReference>
<dbReference type="SUPFAM" id="SSF51735">
    <property type="entry name" value="NAD(P)-binding Rossmann-fold domains"/>
    <property type="match status" value="1"/>
</dbReference>
<dbReference type="PATRIC" id="fig|953739.5.peg.4"/>
<dbReference type="HOGENOM" id="CLU_010194_2_1_11"/>
<dbReference type="InterPro" id="IPR020904">
    <property type="entry name" value="Sc_DH/Rdtase_CS"/>
</dbReference>
<dbReference type="InterPro" id="IPR002347">
    <property type="entry name" value="SDR_fam"/>
</dbReference>
<dbReference type="Pfam" id="PF00106">
    <property type="entry name" value="adh_short"/>
    <property type="match status" value="1"/>
</dbReference>
<keyword evidence="2 5" id="KW-0560">Oxidoreductase</keyword>
<dbReference type="PANTHER" id="PTHR44196:SF1">
    <property type="entry name" value="DEHYDROGENASE_REDUCTASE SDR FAMILY MEMBER 7B"/>
    <property type="match status" value="1"/>
</dbReference>
<sequence>MGGRSVGLRAVPLAALCRSRPVGQTPGMTRHAGHDRADDPGSLAGRVAVVTGAARGLGRGLAYALSRRGARVALVGLEGERLVRCAASLPGEAGAWEVDVTDAEELAIAADAVRRTLGSPSVVVANAGVALGGPLQDCETDAWRRVIDVNLVGSALTAHCFLPDLMRTRGYYLQVASLAALAPAPLLTAYCASKGGVEAFAHALRAEVSHRGVDVGVAYLNWADTAMIRAADETAVFRELRTNLPWPASVVHDPARYVRAMVRGIEHRSAHIYAPPWMRGAQAARVLLPAVVTRRSRQVLEARGEAPLPPTGLLGPGGAAAGPAPARSADPHPHQRPRE</sequence>
<evidence type="ECO:0000313" key="5">
    <source>
        <dbReference type="EMBL" id="CCA53299.1"/>
    </source>
</evidence>
<dbReference type="AlphaFoldDB" id="F2R353"/>
<evidence type="ECO:0000256" key="3">
    <source>
        <dbReference type="RuleBase" id="RU000363"/>
    </source>
</evidence>
<evidence type="ECO:0000256" key="1">
    <source>
        <dbReference type="ARBA" id="ARBA00006484"/>
    </source>
</evidence>
<dbReference type="eggNOG" id="COG4221">
    <property type="taxonomic scope" value="Bacteria"/>
</dbReference>
<dbReference type="Gene3D" id="3.40.50.720">
    <property type="entry name" value="NAD(P)-binding Rossmann-like Domain"/>
    <property type="match status" value="1"/>
</dbReference>
<name>F2R353_STRVP</name>
<accession>F2R353</accession>
<dbReference type="InterPro" id="IPR036291">
    <property type="entry name" value="NAD(P)-bd_dom_sf"/>
</dbReference>
<feature type="region of interest" description="Disordered" evidence="4">
    <location>
        <begin position="302"/>
        <end position="339"/>
    </location>
</feature>
<dbReference type="KEGG" id="sve:SVEN_0011"/>
<dbReference type="GO" id="GO:0004316">
    <property type="term" value="F:3-oxoacyl-[acyl-carrier-protein] reductase (NADPH) activity"/>
    <property type="evidence" value="ECO:0007669"/>
    <property type="project" value="UniProtKB-EC"/>
</dbReference>
<dbReference type="PRINTS" id="PR00080">
    <property type="entry name" value="SDRFAMILY"/>
</dbReference>
<feature type="region of interest" description="Disordered" evidence="4">
    <location>
        <begin position="21"/>
        <end position="41"/>
    </location>
</feature>
<dbReference type="EMBL" id="FR845719">
    <property type="protein sequence ID" value="CCA53299.1"/>
    <property type="molecule type" value="Genomic_DNA"/>
</dbReference>
<dbReference type="GO" id="GO:0016020">
    <property type="term" value="C:membrane"/>
    <property type="evidence" value="ECO:0007669"/>
    <property type="project" value="TreeGrafter"/>
</dbReference>
<dbReference type="Proteomes" id="UP000006854">
    <property type="component" value="Chromosome"/>
</dbReference>
<dbReference type="STRING" id="953739.SVEN_0011"/>
<evidence type="ECO:0000256" key="4">
    <source>
        <dbReference type="SAM" id="MobiDB-lite"/>
    </source>
</evidence>
<dbReference type="PROSITE" id="PS00061">
    <property type="entry name" value="ADH_SHORT"/>
    <property type="match status" value="1"/>
</dbReference>
<protein>
    <submittedName>
        <fullName evidence="5">3-oxoacyl-[acyl-carrier protein] reductase</fullName>
        <ecNumber evidence="5">1.1.1.100</ecNumber>
    </submittedName>
</protein>
<feature type="compositionally biased region" description="Basic and acidic residues" evidence="4">
    <location>
        <begin position="329"/>
        <end position="339"/>
    </location>
</feature>
<organism evidence="5 6">
    <name type="scientific">Streptomyces venezuelae (strain ATCC 10712 / CBS 650.69 / DSM 40230 / JCM 4526 / NBRC 13096 / PD 04745)</name>
    <dbReference type="NCBI Taxonomy" id="953739"/>
    <lineage>
        <taxon>Bacteria</taxon>
        <taxon>Bacillati</taxon>
        <taxon>Actinomycetota</taxon>
        <taxon>Actinomycetes</taxon>
        <taxon>Kitasatosporales</taxon>
        <taxon>Streptomycetaceae</taxon>
        <taxon>Streptomyces</taxon>
    </lineage>
</organism>
<reference evidence="5 6" key="1">
    <citation type="journal article" date="2011" name="BMC Genomics">
        <title>Genome-wide analysis of the role of GlnR in Streptomyces venezuelae provides new insights into global nitrogen regulation in actinomycetes.</title>
        <authorList>
            <person name="Pullan S.T."/>
            <person name="Bibb M.J."/>
            <person name="Merrick M."/>
        </authorList>
    </citation>
    <scope>NUCLEOTIDE SEQUENCE [LARGE SCALE GENOMIC DNA]</scope>
    <source>
        <strain evidence="5">ATCC 10712</strain>
    </source>
</reference>
<dbReference type="EC" id="1.1.1.100" evidence="5"/>
<dbReference type="PANTHER" id="PTHR44196">
    <property type="entry name" value="DEHYDROGENASE/REDUCTASE SDR FAMILY MEMBER 7B"/>
    <property type="match status" value="1"/>
</dbReference>
<comment type="similarity">
    <text evidence="1 3">Belongs to the short-chain dehydrogenases/reductases (SDR) family.</text>
</comment>
<gene>
    <name evidence="5" type="ordered locus">SVEN_0011</name>
</gene>
<keyword evidence="6" id="KW-1185">Reference proteome</keyword>
<evidence type="ECO:0000313" key="6">
    <source>
        <dbReference type="Proteomes" id="UP000006854"/>
    </source>
</evidence>
<evidence type="ECO:0000256" key="2">
    <source>
        <dbReference type="ARBA" id="ARBA00023002"/>
    </source>
</evidence>
<dbReference type="NCBIfam" id="NF004526">
    <property type="entry name" value="PRK05872.1"/>
    <property type="match status" value="1"/>
</dbReference>
<proteinExistence type="inferred from homology"/>